<organism evidence="2">
    <name type="scientific">Tolypocladium guangdongense</name>
    <dbReference type="NCBI Taxonomy" id="2730933"/>
    <lineage>
        <taxon>Eukaryota</taxon>
        <taxon>Fungi</taxon>
        <taxon>Dikarya</taxon>
        <taxon>Ascomycota</taxon>
        <taxon>Pezizomycotina</taxon>
        <taxon>Sordariomycetes</taxon>
        <taxon>Hypocreomycetidae</taxon>
        <taxon>Hypocreales</taxon>
        <taxon>Ophiocordycipitaceae</taxon>
        <taxon>Tolypocladium</taxon>
    </lineage>
</organism>
<dbReference type="AlphaFoldDB" id="A0A7S8WWP7"/>
<reference evidence="2" key="1">
    <citation type="journal article" date="2020" name="Appl. Microbiol. Biotechnol.">
        <title>Mitogenome of Tolypocladium guangdongense.</title>
        <authorList>
            <person name="Zhang C."/>
            <person name="Dai Y."/>
            <person name="Wang G."/>
            <person name="Wang C."/>
            <person name="Gao Y."/>
            <person name="Deng W."/>
            <person name="Li T."/>
        </authorList>
    </citation>
    <scope>NUCLEOTIDE SEQUENCE</scope>
    <source>
        <strain evidence="2">GD15</strain>
    </source>
</reference>
<dbReference type="InterPro" id="IPR004860">
    <property type="entry name" value="LAGLIDADG_dom"/>
</dbReference>
<protein>
    <recommendedName>
        <fullName evidence="1">Homing endonuclease LAGLIDADG domain-containing protein</fullName>
    </recommendedName>
</protein>
<sequence length="208" mass="24285">MLAIQEFLYNLVPLEQPKNKIDENWVKINSDSIGIFNLIVQRKSYIELVLIPFFDSLTWQSEKYLDYNDWKAIFYIYKKGLNYLKEGKVLIKRILSQMNNNRLSTSKVPKVNRELLQVDVSKLLNEPSNYEIKDGRIFIKSLNRFKGSPTSKMVQLLDATSEDIMNTFSSIAESAKFLGILPQTARIRVQKNTKFLFNGKLVYLKFVK</sequence>
<dbReference type="SUPFAM" id="SSF55608">
    <property type="entry name" value="Homing endonucleases"/>
    <property type="match status" value="1"/>
</dbReference>
<dbReference type="PANTHER" id="PTHR36181">
    <property type="entry name" value="INTRON-ENCODED ENDONUCLEASE AI3-RELATED"/>
    <property type="match status" value="1"/>
</dbReference>
<dbReference type="GO" id="GO:0005739">
    <property type="term" value="C:mitochondrion"/>
    <property type="evidence" value="ECO:0007669"/>
    <property type="project" value="UniProtKB-ARBA"/>
</dbReference>
<gene>
    <name evidence="2" type="primary">orf208</name>
</gene>
<dbReference type="Gene3D" id="3.10.28.10">
    <property type="entry name" value="Homing endonucleases"/>
    <property type="match status" value="1"/>
</dbReference>
<accession>A0A7S8WWP7</accession>
<evidence type="ECO:0000313" key="2">
    <source>
        <dbReference type="EMBL" id="QPF24409.1"/>
    </source>
</evidence>
<dbReference type="GO" id="GO:0004519">
    <property type="term" value="F:endonuclease activity"/>
    <property type="evidence" value="ECO:0007669"/>
    <property type="project" value="InterPro"/>
</dbReference>
<dbReference type="PANTHER" id="PTHR36181:SF2">
    <property type="entry name" value="INTRON-ENCODED ENDONUCLEASE AI3-RELATED"/>
    <property type="match status" value="1"/>
</dbReference>
<keyword evidence="2" id="KW-0496">Mitochondrion</keyword>
<geneLocation type="mitochondrion" evidence="2"/>
<dbReference type="Pfam" id="PF00961">
    <property type="entry name" value="LAGLIDADG_1"/>
    <property type="match status" value="1"/>
</dbReference>
<proteinExistence type="predicted"/>
<dbReference type="GeneID" id="63653128"/>
<evidence type="ECO:0000259" key="1">
    <source>
        <dbReference type="Pfam" id="PF00961"/>
    </source>
</evidence>
<dbReference type="EMBL" id="MT471267">
    <property type="protein sequence ID" value="QPF24409.1"/>
    <property type="molecule type" value="Genomic_DNA"/>
</dbReference>
<dbReference type="RefSeq" id="YP_010044464.1">
    <property type="nucleotide sequence ID" value="NC_054274.1"/>
</dbReference>
<dbReference type="InterPro" id="IPR051289">
    <property type="entry name" value="LAGLIDADG_Endonuclease"/>
</dbReference>
<feature type="domain" description="Homing endonuclease LAGLIDADG" evidence="1">
    <location>
        <begin position="26"/>
        <end position="73"/>
    </location>
</feature>
<dbReference type="InterPro" id="IPR027434">
    <property type="entry name" value="Homing_endonucl"/>
</dbReference>
<name>A0A7S8WWP7_9HYPO</name>